<dbReference type="InterPro" id="IPR005135">
    <property type="entry name" value="Endo/exonuclease/phosphatase"/>
</dbReference>
<feature type="domain" description="Endonuclease/exonuclease/phosphatase" evidence="1">
    <location>
        <begin position="7"/>
        <end position="219"/>
    </location>
</feature>
<comment type="caution">
    <text evidence="2">The sequence shown here is derived from an EMBL/GenBank/DDBJ whole genome shotgun (WGS) entry which is preliminary data.</text>
</comment>
<dbReference type="PANTHER" id="PTHR14859">
    <property type="entry name" value="CALCOFLUOR WHITE HYPERSENSITIVE PROTEIN PRECURSOR"/>
    <property type="match status" value="1"/>
</dbReference>
<dbReference type="InterPro" id="IPR036691">
    <property type="entry name" value="Endo/exonu/phosph_ase_sf"/>
</dbReference>
<evidence type="ECO:0000313" key="2">
    <source>
        <dbReference type="EMBL" id="GAA3394229.1"/>
    </source>
</evidence>
<reference evidence="3" key="1">
    <citation type="journal article" date="2019" name="Int. J. Syst. Evol. Microbiol.">
        <title>The Global Catalogue of Microorganisms (GCM) 10K type strain sequencing project: providing services to taxonomists for standard genome sequencing and annotation.</title>
        <authorList>
            <consortium name="The Broad Institute Genomics Platform"/>
            <consortium name="The Broad Institute Genome Sequencing Center for Infectious Disease"/>
            <person name="Wu L."/>
            <person name="Ma J."/>
        </authorList>
    </citation>
    <scope>NUCLEOTIDE SEQUENCE [LARGE SCALE GENOMIC DNA]</scope>
    <source>
        <strain evidence="3">JCM 9458</strain>
    </source>
</reference>
<dbReference type="Pfam" id="PF03372">
    <property type="entry name" value="Exo_endo_phos"/>
    <property type="match status" value="1"/>
</dbReference>
<dbReference type="GO" id="GO:0004519">
    <property type="term" value="F:endonuclease activity"/>
    <property type="evidence" value="ECO:0007669"/>
    <property type="project" value="UniProtKB-KW"/>
</dbReference>
<evidence type="ECO:0000259" key="1">
    <source>
        <dbReference type="Pfam" id="PF03372"/>
    </source>
</evidence>
<accession>A0ABP6T747</accession>
<name>A0ABP6T747_9ACTN</name>
<protein>
    <submittedName>
        <fullName evidence="2">Endonuclease/exonuclease/phosphatase family protein</fullName>
    </submittedName>
</protein>
<gene>
    <name evidence="2" type="ORF">GCM10020369_62820</name>
</gene>
<proteinExistence type="predicted"/>
<sequence length="235" mass="24560">MGSVVVATFNIQHGRTESGSIEPGLLGKACAELGASVIALQEVDRCTTRSGGTDLTALAAEETGMQSCFGAAMEMEGGEYGNALLVDGDLGDREVVILPQTSRYEGAEQRVAILAHVHTAGETLSVGVTHLDFRPALAEIQLASVIDVLRRRPGPHLLMGDLNLPPSVVVPAVEAAGWIATAGLQTFPLRHPDRTIDYVITQGLTVESVHSRILPVGDHRALVATVTPASAAAAE</sequence>
<dbReference type="InterPro" id="IPR051916">
    <property type="entry name" value="GPI-anchor_lipid_remodeler"/>
</dbReference>
<organism evidence="2 3">
    <name type="scientific">Cryptosporangium minutisporangium</name>
    <dbReference type="NCBI Taxonomy" id="113569"/>
    <lineage>
        <taxon>Bacteria</taxon>
        <taxon>Bacillati</taxon>
        <taxon>Actinomycetota</taxon>
        <taxon>Actinomycetes</taxon>
        <taxon>Cryptosporangiales</taxon>
        <taxon>Cryptosporangiaceae</taxon>
        <taxon>Cryptosporangium</taxon>
    </lineage>
</organism>
<dbReference type="EMBL" id="BAAAYN010000044">
    <property type="protein sequence ID" value="GAA3394229.1"/>
    <property type="molecule type" value="Genomic_DNA"/>
</dbReference>
<keyword evidence="2" id="KW-0540">Nuclease</keyword>
<dbReference type="Gene3D" id="3.60.10.10">
    <property type="entry name" value="Endonuclease/exonuclease/phosphatase"/>
    <property type="match status" value="1"/>
</dbReference>
<dbReference type="RefSeq" id="WP_345731860.1">
    <property type="nucleotide sequence ID" value="NZ_BAAAYN010000044.1"/>
</dbReference>
<evidence type="ECO:0000313" key="3">
    <source>
        <dbReference type="Proteomes" id="UP001501676"/>
    </source>
</evidence>
<keyword evidence="3" id="KW-1185">Reference proteome</keyword>
<keyword evidence="2" id="KW-0378">Hydrolase</keyword>
<keyword evidence="2" id="KW-0255">Endonuclease</keyword>
<dbReference type="SUPFAM" id="SSF56219">
    <property type="entry name" value="DNase I-like"/>
    <property type="match status" value="1"/>
</dbReference>
<dbReference type="PANTHER" id="PTHR14859:SF1">
    <property type="entry name" value="PGAP2-INTERACTING PROTEIN"/>
    <property type="match status" value="1"/>
</dbReference>
<dbReference type="Proteomes" id="UP001501676">
    <property type="component" value="Unassembled WGS sequence"/>
</dbReference>